<feature type="compositionally biased region" description="Polar residues" evidence="1">
    <location>
        <begin position="281"/>
        <end position="295"/>
    </location>
</feature>
<dbReference type="InterPro" id="IPR036390">
    <property type="entry name" value="WH_DNA-bd_sf"/>
</dbReference>
<sequence length="534" mass="57540">MLTRIKHFLVGADSAPRNEANSPRSTCPSGYHVPSPIDALIAFPQRQRFLQQLNDNHALPAAFYRQSYLAPLFSLLSRVQNLPASKEGNWAHAGAFGDLTIQFATYAVRLAKGRTLPPGSPPEEQAAQGLLWNAVVFWSALFYHLPLLCEWEGELDGGECWNPGFTVPGKPFRFRYRADKLPPSYVQGRVSLLAGMLLPPSALPWLSAVPEAFDCLAQRTLRRPATIALIDELLLLAAEKCGAPPLTGTLPQPVLSMPATESSELPIVSLGPLMASALTSALSDNSPTTGSNEPSPVSEAEATLSLKQAPLLPNASVSVLDAMVLGSDTPVASEQQTADPTPKPVQDDTQALLGLFSGMADTLKPDIEPVPETVAVVPNELKNKKEDENTSLVESLGSVISPAEKTGNDQEGNNKGTVFLEWLSAGLIGGRITINEEGARAHIVAGFVFLCVPEIFYLFQKETGNKGKRNALQASFERLGVHRVADGRRFLQARIYSTPSGTGTYQNINGYLVKASSLYRGNRIPDESALLILP</sequence>
<dbReference type="Gene3D" id="1.10.10.10">
    <property type="entry name" value="Winged helix-like DNA-binding domain superfamily/Winged helix DNA-binding domain"/>
    <property type="match status" value="1"/>
</dbReference>
<feature type="domain" description="Uncharacterised" evidence="2">
    <location>
        <begin position="31"/>
        <end position="211"/>
    </location>
</feature>
<comment type="caution">
    <text evidence="4">The sequence shown here is derived from an EMBL/GenBank/DDBJ whole genome shotgun (WGS) entry which is preliminary data.</text>
</comment>
<feature type="domain" description="Putative conjugal transfer nickase/helicase TraI C-terminal" evidence="3">
    <location>
        <begin position="415"/>
        <end position="531"/>
    </location>
</feature>
<evidence type="ECO:0008006" key="6">
    <source>
        <dbReference type="Google" id="ProtNLM"/>
    </source>
</evidence>
<dbReference type="InterPro" id="IPR036388">
    <property type="entry name" value="WH-like_DNA-bd_sf"/>
</dbReference>
<evidence type="ECO:0000256" key="1">
    <source>
        <dbReference type="SAM" id="MobiDB-lite"/>
    </source>
</evidence>
<organism evidence="4 5">
    <name type="scientific">Brenneria alni</name>
    <dbReference type="NCBI Taxonomy" id="71656"/>
    <lineage>
        <taxon>Bacteria</taxon>
        <taxon>Pseudomonadati</taxon>
        <taxon>Pseudomonadota</taxon>
        <taxon>Gammaproteobacteria</taxon>
        <taxon>Enterobacterales</taxon>
        <taxon>Pectobacteriaceae</taxon>
        <taxon>Brenneria</taxon>
    </lineage>
</organism>
<accession>A0A421DL23</accession>
<dbReference type="NCBIfam" id="TIGR03760">
    <property type="entry name" value="ICE_TraI_Pfluor"/>
    <property type="match status" value="1"/>
</dbReference>
<reference evidence="4 5" key="1">
    <citation type="submission" date="2016-09" db="EMBL/GenBank/DDBJ databases">
        <authorList>
            <person name="Doonan J."/>
            <person name="Pachebat J.A."/>
            <person name="Golyshin P.N."/>
            <person name="Denman S."/>
            <person name="Mcdonald J.E."/>
        </authorList>
    </citation>
    <scope>NUCLEOTIDE SEQUENCE [LARGE SCALE GENOMIC DNA]</scope>
    <source>
        <strain evidence="4 5">NCPPB 3934</strain>
    </source>
</reference>
<name>A0A421DL23_9GAMM</name>
<dbReference type="EMBL" id="MJLZ01000039">
    <property type="protein sequence ID" value="RLM20590.1"/>
    <property type="molecule type" value="Genomic_DNA"/>
</dbReference>
<gene>
    <name evidence="4" type="ORF">BIY29_15115</name>
</gene>
<dbReference type="Pfam" id="PF07514">
    <property type="entry name" value="TraI_2"/>
    <property type="match status" value="1"/>
</dbReference>
<feature type="region of interest" description="Disordered" evidence="1">
    <location>
        <begin position="281"/>
        <end position="301"/>
    </location>
</feature>
<dbReference type="AlphaFoldDB" id="A0A421DL23"/>
<evidence type="ECO:0000259" key="3">
    <source>
        <dbReference type="Pfam" id="PF07515"/>
    </source>
</evidence>
<evidence type="ECO:0000313" key="4">
    <source>
        <dbReference type="EMBL" id="RLM20590.1"/>
    </source>
</evidence>
<dbReference type="Gene3D" id="2.40.10.200">
    <property type="entry name" value="STY4665 C-terminal domain-like"/>
    <property type="match status" value="1"/>
</dbReference>
<dbReference type="InterPro" id="IPR022391">
    <property type="entry name" value="ICE_relaxase_PFGI-1"/>
</dbReference>
<keyword evidence="5" id="KW-1185">Reference proteome</keyword>
<evidence type="ECO:0000313" key="5">
    <source>
        <dbReference type="Proteomes" id="UP000285648"/>
    </source>
</evidence>
<evidence type="ECO:0000259" key="2">
    <source>
        <dbReference type="Pfam" id="PF07514"/>
    </source>
</evidence>
<dbReference type="SUPFAM" id="SSF46785">
    <property type="entry name" value="Winged helix' DNA-binding domain"/>
    <property type="match status" value="1"/>
</dbReference>
<dbReference type="RefSeq" id="WP_121575995.1">
    <property type="nucleotide sequence ID" value="NZ_MJLZ01000039.1"/>
</dbReference>
<dbReference type="InterPro" id="IPR011119">
    <property type="entry name" value="Unchr_helicase_relaxase_TraI"/>
</dbReference>
<dbReference type="InterPro" id="IPR011093">
    <property type="entry name" value="TraI_2_C"/>
</dbReference>
<protein>
    <recommendedName>
        <fullName evidence="6">Relaxase</fullName>
    </recommendedName>
</protein>
<dbReference type="Gene3D" id="1.10.3210.40">
    <property type="match status" value="1"/>
</dbReference>
<dbReference type="OrthoDB" id="6190309at2"/>
<proteinExistence type="predicted"/>
<dbReference type="Proteomes" id="UP000285648">
    <property type="component" value="Unassembled WGS sequence"/>
</dbReference>
<dbReference type="Pfam" id="PF07515">
    <property type="entry name" value="TraI_2_C"/>
    <property type="match status" value="1"/>
</dbReference>